<dbReference type="InterPro" id="IPR023205">
    <property type="entry name" value="DsbA/DsbL"/>
</dbReference>
<evidence type="ECO:0000313" key="12">
    <source>
        <dbReference type="Proteomes" id="UP000247555"/>
    </source>
</evidence>
<dbReference type="EMBL" id="QJKI01000003">
    <property type="protein sequence ID" value="PXX80697.1"/>
    <property type="molecule type" value="Genomic_DNA"/>
</dbReference>
<dbReference type="AlphaFoldDB" id="A0A318LGD5"/>
<feature type="disulfide bond" description="Redox-active" evidence="8">
    <location>
        <begin position="53"/>
        <end position="56"/>
    </location>
</feature>
<dbReference type="PROSITE" id="PS51352">
    <property type="entry name" value="THIOREDOXIN_2"/>
    <property type="match status" value="1"/>
</dbReference>
<keyword evidence="12" id="KW-1185">Reference proteome</keyword>
<reference evidence="11 12" key="1">
    <citation type="submission" date="2018-05" db="EMBL/GenBank/DDBJ databases">
        <title>Genomic Encyclopedia of Type Strains, Phase IV (KMG-IV): sequencing the most valuable type-strain genomes for metagenomic binning, comparative biology and taxonomic classification.</title>
        <authorList>
            <person name="Goeker M."/>
        </authorList>
    </citation>
    <scope>NUCLEOTIDE SEQUENCE [LARGE SCALE GENOMIC DNA]</scope>
    <source>
        <strain evidence="11 12">DSM 29661</strain>
    </source>
</reference>
<keyword evidence="4 7" id="KW-0574">Periplasm</keyword>
<dbReference type="PIRSF" id="PIRSF001488">
    <property type="entry name" value="Tdi_protein"/>
    <property type="match status" value="1"/>
</dbReference>
<keyword evidence="5 7" id="KW-1015">Disulfide bond</keyword>
<evidence type="ECO:0000256" key="6">
    <source>
        <dbReference type="ARBA" id="ARBA00023284"/>
    </source>
</evidence>
<feature type="domain" description="Thioredoxin" evidence="10">
    <location>
        <begin position="7"/>
        <end position="197"/>
    </location>
</feature>
<dbReference type="InterPro" id="IPR001853">
    <property type="entry name" value="DSBA-like_thioredoxin_dom"/>
</dbReference>
<dbReference type="InterPro" id="IPR050824">
    <property type="entry name" value="Thiol_disulfide_DsbA"/>
</dbReference>
<evidence type="ECO:0000256" key="8">
    <source>
        <dbReference type="PIRSR" id="PIRSR001488-1"/>
    </source>
</evidence>
<comment type="similarity">
    <text evidence="2">Belongs to the thioredoxin family. DsbA subfamily.</text>
</comment>
<dbReference type="CDD" id="cd03019">
    <property type="entry name" value="DsbA_DsbA"/>
    <property type="match status" value="1"/>
</dbReference>
<organism evidence="11 12">
    <name type="scientific">Rivihabitans pingtungensis</name>
    <dbReference type="NCBI Taxonomy" id="1054498"/>
    <lineage>
        <taxon>Bacteria</taxon>
        <taxon>Pseudomonadati</taxon>
        <taxon>Pseudomonadota</taxon>
        <taxon>Betaproteobacteria</taxon>
        <taxon>Neisseriales</taxon>
        <taxon>Aquaspirillaceae</taxon>
        <taxon>Rivihabitans</taxon>
    </lineage>
</organism>
<feature type="chain" id="PRO_5016381195" description="Thiol:disulfide interchange protein" evidence="9">
    <location>
        <begin position="20"/>
        <end position="203"/>
    </location>
</feature>
<dbReference type="Gene3D" id="3.40.30.10">
    <property type="entry name" value="Glutaredoxin"/>
    <property type="match status" value="1"/>
</dbReference>
<comment type="caution">
    <text evidence="11">The sequence shown here is derived from an EMBL/GenBank/DDBJ whole genome shotgun (WGS) entry which is preliminary data.</text>
</comment>
<name>A0A318LGD5_9NEIS</name>
<dbReference type="GO" id="GO:0016491">
    <property type="term" value="F:oxidoreductase activity"/>
    <property type="evidence" value="ECO:0007669"/>
    <property type="project" value="InterPro"/>
</dbReference>
<dbReference type="GO" id="GO:0042597">
    <property type="term" value="C:periplasmic space"/>
    <property type="evidence" value="ECO:0007669"/>
    <property type="project" value="UniProtKB-SubCell"/>
</dbReference>
<evidence type="ECO:0000256" key="1">
    <source>
        <dbReference type="ARBA" id="ARBA00004418"/>
    </source>
</evidence>
<evidence type="ECO:0000256" key="3">
    <source>
        <dbReference type="ARBA" id="ARBA00022729"/>
    </source>
</evidence>
<dbReference type="PANTHER" id="PTHR35891">
    <property type="entry name" value="THIOL:DISULFIDE INTERCHANGE PROTEIN DSBA"/>
    <property type="match status" value="1"/>
</dbReference>
<evidence type="ECO:0000313" key="11">
    <source>
        <dbReference type="EMBL" id="PXX80697.1"/>
    </source>
</evidence>
<comment type="subcellular location">
    <subcellularLocation>
        <location evidence="1 7">Periplasm</location>
    </subcellularLocation>
</comment>
<evidence type="ECO:0000256" key="5">
    <source>
        <dbReference type="ARBA" id="ARBA00023157"/>
    </source>
</evidence>
<proteinExistence type="inferred from homology"/>
<gene>
    <name evidence="11" type="ORF">DFR34_10338</name>
</gene>
<sequence>MLKKWWAALLLLVSAVAMADIQPGRDYVELRAPQPSGAPAGKVEVIEFFSYTCIHCYRLEPAVESWAAKLPAHVSFRREQIVWSKEMEPLARLFATQRQMGLLDKLHKPVFDAMMRDKQNLADEKLLTPFLKAQGVDANAFLQTSKSFGMASQVSRAAKMTRDYQIEGTPTFVVAGRYATMAAEPTRLLQVVDELIAKAKNGR</sequence>
<dbReference type="InterPro" id="IPR036249">
    <property type="entry name" value="Thioredoxin-like_sf"/>
</dbReference>
<evidence type="ECO:0000256" key="2">
    <source>
        <dbReference type="ARBA" id="ARBA00005791"/>
    </source>
</evidence>
<keyword evidence="6" id="KW-0676">Redox-active center</keyword>
<keyword evidence="3 9" id="KW-0732">Signal</keyword>
<evidence type="ECO:0000256" key="9">
    <source>
        <dbReference type="SAM" id="SignalP"/>
    </source>
</evidence>
<dbReference type="InterPro" id="IPR013766">
    <property type="entry name" value="Thioredoxin_domain"/>
</dbReference>
<feature type="signal peptide" evidence="9">
    <location>
        <begin position="1"/>
        <end position="19"/>
    </location>
</feature>
<accession>A0A318LGD5</accession>
<evidence type="ECO:0000256" key="4">
    <source>
        <dbReference type="ARBA" id="ARBA00022764"/>
    </source>
</evidence>
<evidence type="ECO:0000256" key="7">
    <source>
        <dbReference type="PIRNR" id="PIRNR001488"/>
    </source>
</evidence>
<dbReference type="SUPFAM" id="SSF52833">
    <property type="entry name" value="Thioredoxin-like"/>
    <property type="match status" value="1"/>
</dbReference>
<dbReference type="PANTHER" id="PTHR35891:SF3">
    <property type="entry name" value="THIOL:DISULFIDE INTERCHANGE PROTEIN DSBL"/>
    <property type="match status" value="1"/>
</dbReference>
<dbReference type="Proteomes" id="UP000247555">
    <property type="component" value="Unassembled WGS sequence"/>
</dbReference>
<dbReference type="Pfam" id="PF01323">
    <property type="entry name" value="DSBA"/>
    <property type="match status" value="1"/>
</dbReference>
<evidence type="ECO:0000259" key="10">
    <source>
        <dbReference type="PROSITE" id="PS51352"/>
    </source>
</evidence>
<protein>
    <recommendedName>
        <fullName evidence="7">Thiol:disulfide interchange protein</fullName>
    </recommendedName>
</protein>